<feature type="transmembrane region" description="Helical" evidence="7">
    <location>
        <begin position="370"/>
        <end position="388"/>
    </location>
</feature>
<comment type="similarity">
    <text evidence="2 6">Belongs to the sodium:solute symporter (SSF) (TC 2.A.21) family.</text>
</comment>
<keyword evidence="11" id="KW-1185">Reference proteome</keyword>
<reference evidence="8 11" key="2">
    <citation type="submission" date="2020-07" db="EMBL/GenBank/DDBJ databases">
        <title>The draft genome sequence of Maribacter polysiphoniae KCTC 22021.</title>
        <authorList>
            <person name="Mu L."/>
        </authorList>
    </citation>
    <scope>NUCLEOTIDE SEQUENCE [LARGE SCALE GENOMIC DNA]</scope>
    <source>
        <strain evidence="8 11">KCTC 22021</strain>
    </source>
</reference>
<feature type="transmembrane region" description="Helical" evidence="7">
    <location>
        <begin position="6"/>
        <end position="27"/>
    </location>
</feature>
<feature type="transmembrane region" description="Helical" evidence="7">
    <location>
        <begin position="323"/>
        <end position="349"/>
    </location>
</feature>
<dbReference type="AlphaFoldDB" id="A0A316E1X6"/>
<name>A0A316E1X6_9FLAO</name>
<dbReference type="EMBL" id="JACWLN010000005">
    <property type="protein sequence ID" value="MBD1261439.1"/>
    <property type="molecule type" value="Genomic_DNA"/>
</dbReference>
<feature type="transmembrane region" description="Helical" evidence="7">
    <location>
        <begin position="229"/>
        <end position="247"/>
    </location>
</feature>
<feature type="transmembrane region" description="Helical" evidence="7">
    <location>
        <begin position="78"/>
        <end position="99"/>
    </location>
</feature>
<dbReference type="GO" id="GO:0005412">
    <property type="term" value="F:D-glucose:sodium symporter activity"/>
    <property type="evidence" value="ECO:0007669"/>
    <property type="project" value="TreeGrafter"/>
</dbReference>
<feature type="transmembrane region" description="Helical" evidence="7">
    <location>
        <begin position="268"/>
        <end position="293"/>
    </location>
</feature>
<dbReference type="Pfam" id="PF00474">
    <property type="entry name" value="SSF"/>
    <property type="match status" value="1"/>
</dbReference>
<keyword evidence="5 7" id="KW-0472">Membrane</keyword>
<evidence type="ECO:0000256" key="5">
    <source>
        <dbReference type="ARBA" id="ARBA00023136"/>
    </source>
</evidence>
<reference evidence="9 10" key="1">
    <citation type="submission" date="2018-05" db="EMBL/GenBank/DDBJ databases">
        <title>Genomic Encyclopedia of Archaeal and Bacterial Type Strains, Phase II (KMG-II): from individual species to whole genera.</title>
        <authorList>
            <person name="Goeker M."/>
        </authorList>
    </citation>
    <scope>NUCLEOTIDE SEQUENCE [LARGE SCALE GENOMIC DNA]</scope>
    <source>
        <strain evidence="9 10">DSM 23514</strain>
    </source>
</reference>
<proteinExistence type="inferred from homology"/>
<feature type="transmembrane region" description="Helical" evidence="7">
    <location>
        <begin position="120"/>
        <end position="142"/>
    </location>
</feature>
<protein>
    <submittedName>
        <fullName evidence="9">SSS family solute:Na+ symporter</fullName>
    </submittedName>
    <submittedName>
        <fullName evidence="8">Sodium/solute symporter</fullName>
    </submittedName>
</protein>
<gene>
    <name evidence="8" type="ORF">HZY62_12615</name>
    <name evidence="9" type="ORF">LX92_02710</name>
</gene>
<dbReference type="RefSeq" id="WP_109651476.1">
    <property type="nucleotide sequence ID" value="NZ_CAJQNU010000041.1"/>
</dbReference>
<dbReference type="Proteomes" id="UP000651837">
    <property type="component" value="Unassembled WGS sequence"/>
</dbReference>
<feature type="transmembrane region" description="Helical" evidence="7">
    <location>
        <begin position="425"/>
        <end position="443"/>
    </location>
</feature>
<dbReference type="CDD" id="cd10329">
    <property type="entry name" value="SLC5sbd_SGLT1-like"/>
    <property type="match status" value="1"/>
</dbReference>
<organism evidence="9 10">
    <name type="scientific">Maribacter polysiphoniae</name>
    <dbReference type="NCBI Taxonomy" id="429344"/>
    <lineage>
        <taxon>Bacteria</taxon>
        <taxon>Pseudomonadati</taxon>
        <taxon>Bacteroidota</taxon>
        <taxon>Flavobacteriia</taxon>
        <taxon>Flavobacteriales</taxon>
        <taxon>Flavobacteriaceae</taxon>
        <taxon>Maribacter</taxon>
    </lineage>
</organism>
<dbReference type="NCBIfam" id="TIGR00813">
    <property type="entry name" value="sss"/>
    <property type="match status" value="1"/>
</dbReference>
<evidence type="ECO:0000256" key="6">
    <source>
        <dbReference type="RuleBase" id="RU362091"/>
    </source>
</evidence>
<dbReference type="PANTHER" id="PTHR11819">
    <property type="entry name" value="SOLUTE CARRIER FAMILY 5"/>
    <property type="match status" value="1"/>
</dbReference>
<accession>A0A316E1X6</accession>
<feature type="transmembrane region" description="Helical" evidence="7">
    <location>
        <begin position="514"/>
        <end position="534"/>
    </location>
</feature>
<evidence type="ECO:0000313" key="11">
    <source>
        <dbReference type="Proteomes" id="UP000651837"/>
    </source>
</evidence>
<dbReference type="Proteomes" id="UP000245667">
    <property type="component" value="Unassembled WGS sequence"/>
</dbReference>
<evidence type="ECO:0000256" key="4">
    <source>
        <dbReference type="ARBA" id="ARBA00022989"/>
    </source>
</evidence>
<dbReference type="PROSITE" id="PS50283">
    <property type="entry name" value="NA_SOLUT_SYMP_3"/>
    <property type="match status" value="1"/>
</dbReference>
<dbReference type="InterPro" id="IPR038377">
    <property type="entry name" value="Na/Glc_symporter_sf"/>
</dbReference>
<evidence type="ECO:0000256" key="3">
    <source>
        <dbReference type="ARBA" id="ARBA00022692"/>
    </source>
</evidence>
<feature type="transmembrane region" description="Helical" evidence="7">
    <location>
        <begin position="39"/>
        <end position="58"/>
    </location>
</feature>
<keyword evidence="3 7" id="KW-0812">Transmembrane</keyword>
<dbReference type="Gene3D" id="1.20.1730.10">
    <property type="entry name" value="Sodium/glucose cotransporter"/>
    <property type="match status" value="1"/>
</dbReference>
<sequence length="541" mass="59278">MKSLDTLDWVVIAAYFIILLGVAWWVIMQKQKNTEDYFLAGRNIGWFMVGASIFASNIGSEHVVGLAGNGAGDKMPLLIYELHAWLVLMLGWVFLPFYARSGVFTMPEFLEKRFDARSRWVLSVVSLIAYILTKVSVTIYAGGVVVSALLGIPFWIGAVATVVLTGLYTVLGGMRAVVYTETIQAVVLVLGAGILTVLGLDAVGGWSELKATIGPDYFNMWRPNSDPDYPWLPLFITSTVVGVWYWCTDQVIVQRVLTARNIKEGRRGSIFGALLKLMPVFLFLIPGVVALGLKMQGKLDWDSPDQAFPVLMSNLMPSGLRGLVAAGLLAALMSSLASVFNSCSTLFTLDIYKKLKPNKPEAELVKTGRIATFFVVGLGLLWIPIITKLSDGLYEYLQNVQAYISPPIAAVFLLGIFYKRINSNGAIATLVGGFIIGFLKLTLEIVQSSFAEGSFLFNLADINWLVFGAYFFALCIAIAVIVSMFYPAPSQAQLAGLTFGSITKEQKETNKSSYNIWDIIASVVVVIIVIYIMISFSTLSL</sequence>
<dbReference type="InterPro" id="IPR001734">
    <property type="entry name" value="Na/solute_symporter"/>
</dbReference>
<dbReference type="PANTHER" id="PTHR11819:SF195">
    <property type="entry name" value="SODIUM_GLUCOSE COTRANSPORTER 4"/>
    <property type="match status" value="1"/>
</dbReference>
<comment type="subcellular location">
    <subcellularLocation>
        <location evidence="1">Membrane</location>
        <topology evidence="1">Multi-pass membrane protein</topology>
    </subcellularLocation>
</comment>
<evidence type="ECO:0000313" key="10">
    <source>
        <dbReference type="Proteomes" id="UP000245667"/>
    </source>
</evidence>
<dbReference type="OrthoDB" id="9814523at2"/>
<evidence type="ECO:0000256" key="2">
    <source>
        <dbReference type="ARBA" id="ARBA00006434"/>
    </source>
</evidence>
<evidence type="ECO:0000313" key="9">
    <source>
        <dbReference type="EMBL" id="PWK22773.1"/>
    </source>
</evidence>
<feature type="transmembrane region" description="Helical" evidence="7">
    <location>
        <begin position="148"/>
        <end position="171"/>
    </location>
</feature>
<feature type="transmembrane region" description="Helical" evidence="7">
    <location>
        <begin position="463"/>
        <end position="486"/>
    </location>
</feature>
<feature type="transmembrane region" description="Helical" evidence="7">
    <location>
        <begin position="400"/>
        <end position="418"/>
    </location>
</feature>
<keyword evidence="4 7" id="KW-1133">Transmembrane helix</keyword>
<evidence type="ECO:0000256" key="1">
    <source>
        <dbReference type="ARBA" id="ARBA00004141"/>
    </source>
</evidence>
<comment type="caution">
    <text evidence="9">The sequence shown here is derived from an EMBL/GenBank/DDBJ whole genome shotgun (WGS) entry which is preliminary data.</text>
</comment>
<evidence type="ECO:0000256" key="7">
    <source>
        <dbReference type="SAM" id="Phobius"/>
    </source>
</evidence>
<dbReference type="EMBL" id="QGGQ01000006">
    <property type="protein sequence ID" value="PWK22773.1"/>
    <property type="molecule type" value="Genomic_DNA"/>
</dbReference>
<dbReference type="GO" id="GO:0005886">
    <property type="term" value="C:plasma membrane"/>
    <property type="evidence" value="ECO:0007669"/>
    <property type="project" value="TreeGrafter"/>
</dbReference>
<feature type="transmembrane region" description="Helical" evidence="7">
    <location>
        <begin position="183"/>
        <end position="209"/>
    </location>
</feature>
<evidence type="ECO:0000313" key="8">
    <source>
        <dbReference type="EMBL" id="MBD1261439.1"/>
    </source>
</evidence>